<keyword evidence="8" id="KW-0446">Lipid-binding</keyword>
<evidence type="ECO:0000256" key="4">
    <source>
        <dbReference type="ARBA" id="ARBA00022475"/>
    </source>
</evidence>
<organism evidence="13 14">
    <name type="scientific">Pisum sativum</name>
    <name type="common">Garden pea</name>
    <name type="synonym">Lathyrus oleraceus</name>
    <dbReference type="NCBI Taxonomy" id="3888"/>
    <lineage>
        <taxon>Eukaryota</taxon>
        <taxon>Viridiplantae</taxon>
        <taxon>Streptophyta</taxon>
        <taxon>Embryophyta</taxon>
        <taxon>Tracheophyta</taxon>
        <taxon>Spermatophyta</taxon>
        <taxon>Magnoliopsida</taxon>
        <taxon>eudicotyledons</taxon>
        <taxon>Gunneridae</taxon>
        <taxon>Pentapetalae</taxon>
        <taxon>rosids</taxon>
        <taxon>fabids</taxon>
        <taxon>Fabales</taxon>
        <taxon>Fabaceae</taxon>
        <taxon>Papilionoideae</taxon>
        <taxon>50 kb inversion clade</taxon>
        <taxon>NPAAA clade</taxon>
        <taxon>Hologalegina</taxon>
        <taxon>IRL clade</taxon>
        <taxon>Fabeae</taxon>
        <taxon>Lathyrus</taxon>
    </lineage>
</organism>
<dbReference type="Proteomes" id="UP001058974">
    <property type="component" value="Chromosome 7"/>
</dbReference>
<dbReference type="SUPFAM" id="SSF49562">
    <property type="entry name" value="C2 domain (Calcium/lipid-binding domain, CaLB)"/>
    <property type="match status" value="1"/>
</dbReference>
<evidence type="ECO:0000256" key="7">
    <source>
        <dbReference type="ARBA" id="ARBA00022837"/>
    </source>
</evidence>
<evidence type="ECO:0000313" key="13">
    <source>
        <dbReference type="EMBL" id="KAI5387133.1"/>
    </source>
</evidence>
<dbReference type="GO" id="GO:0005634">
    <property type="term" value="C:nucleus"/>
    <property type="evidence" value="ECO:0007669"/>
    <property type="project" value="UniProtKB-SubCell"/>
</dbReference>
<evidence type="ECO:0000256" key="11">
    <source>
        <dbReference type="ARBA" id="ARBA00024037"/>
    </source>
</evidence>
<keyword evidence="5" id="KW-0938">Abscisic acid signaling pathway</keyword>
<evidence type="ECO:0000256" key="9">
    <source>
        <dbReference type="ARBA" id="ARBA00023136"/>
    </source>
</evidence>
<keyword evidence="3" id="KW-0343">GTPase activation</keyword>
<evidence type="ECO:0000256" key="3">
    <source>
        <dbReference type="ARBA" id="ARBA00022468"/>
    </source>
</evidence>
<dbReference type="SMART" id="SM00239">
    <property type="entry name" value="C2"/>
    <property type="match status" value="1"/>
</dbReference>
<evidence type="ECO:0000256" key="10">
    <source>
        <dbReference type="ARBA" id="ARBA00023242"/>
    </source>
</evidence>
<evidence type="ECO:0000313" key="14">
    <source>
        <dbReference type="Proteomes" id="UP001058974"/>
    </source>
</evidence>
<keyword evidence="9" id="KW-0472">Membrane</keyword>
<dbReference type="Gene3D" id="2.60.40.150">
    <property type="entry name" value="C2 domain"/>
    <property type="match status" value="1"/>
</dbReference>
<dbReference type="PANTHER" id="PTHR45933:SF21">
    <property type="entry name" value="CALCIUM-DEPENDENT LIPID-BINDING (CALB DOMAIN) FAMILY PROTEIN"/>
    <property type="match status" value="1"/>
</dbReference>
<reference evidence="13 14" key="1">
    <citation type="journal article" date="2022" name="Nat. Genet.">
        <title>Improved pea reference genome and pan-genome highlight genomic features and evolutionary characteristics.</title>
        <authorList>
            <person name="Yang T."/>
            <person name="Liu R."/>
            <person name="Luo Y."/>
            <person name="Hu S."/>
            <person name="Wang D."/>
            <person name="Wang C."/>
            <person name="Pandey M.K."/>
            <person name="Ge S."/>
            <person name="Xu Q."/>
            <person name="Li N."/>
            <person name="Li G."/>
            <person name="Huang Y."/>
            <person name="Saxena R.K."/>
            <person name="Ji Y."/>
            <person name="Li M."/>
            <person name="Yan X."/>
            <person name="He Y."/>
            <person name="Liu Y."/>
            <person name="Wang X."/>
            <person name="Xiang C."/>
            <person name="Varshney R.K."/>
            <person name="Ding H."/>
            <person name="Gao S."/>
            <person name="Zong X."/>
        </authorList>
    </citation>
    <scope>NUCLEOTIDE SEQUENCE [LARGE SCALE GENOMIC DNA]</scope>
    <source>
        <strain evidence="13 14">cv. Zhongwan 6</strain>
    </source>
</reference>
<evidence type="ECO:0000256" key="6">
    <source>
        <dbReference type="ARBA" id="ARBA00022723"/>
    </source>
</evidence>
<evidence type="ECO:0000256" key="5">
    <source>
        <dbReference type="ARBA" id="ARBA00022682"/>
    </source>
</evidence>
<name>A0A9D4VNB2_PEA</name>
<dbReference type="GO" id="GO:0005886">
    <property type="term" value="C:plasma membrane"/>
    <property type="evidence" value="ECO:0007669"/>
    <property type="project" value="UniProtKB-SubCell"/>
</dbReference>
<dbReference type="Pfam" id="PF00168">
    <property type="entry name" value="C2"/>
    <property type="match status" value="1"/>
</dbReference>
<dbReference type="GO" id="GO:0009738">
    <property type="term" value="P:abscisic acid-activated signaling pathway"/>
    <property type="evidence" value="ECO:0007669"/>
    <property type="project" value="UniProtKB-KW"/>
</dbReference>
<accession>A0A9D4VNB2</accession>
<dbReference type="GO" id="GO:0005096">
    <property type="term" value="F:GTPase activator activity"/>
    <property type="evidence" value="ECO:0007669"/>
    <property type="project" value="UniProtKB-KW"/>
</dbReference>
<dbReference type="InterPro" id="IPR000008">
    <property type="entry name" value="C2_dom"/>
</dbReference>
<dbReference type="InterPro" id="IPR044562">
    <property type="entry name" value="CAR1-11"/>
</dbReference>
<dbReference type="PROSITE" id="PS50004">
    <property type="entry name" value="C2"/>
    <property type="match status" value="1"/>
</dbReference>
<gene>
    <name evidence="13" type="ORF">KIW84_073333</name>
</gene>
<dbReference type="EMBL" id="JAMSHJ010000007">
    <property type="protein sequence ID" value="KAI5387133.1"/>
    <property type="molecule type" value="Genomic_DNA"/>
</dbReference>
<feature type="domain" description="C2" evidence="12">
    <location>
        <begin position="1"/>
        <end position="112"/>
    </location>
</feature>
<dbReference type="Gramene" id="PSAT_LOCUS31393_t1">
    <property type="protein sequence ID" value="CAL5213086.1"/>
    <property type="gene ID" value="PSAT_LOCUS31393"/>
</dbReference>
<evidence type="ECO:0000256" key="2">
    <source>
        <dbReference type="ARBA" id="ARBA00004236"/>
    </source>
</evidence>
<keyword evidence="7" id="KW-0106">Calcium</keyword>
<dbReference type="AlphaFoldDB" id="A0A9D4VNB2"/>
<dbReference type="GO" id="GO:0046872">
    <property type="term" value="F:metal ion binding"/>
    <property type="evidence" value="ECO:0007669"/>
    <property type="project" value="UniProtKB-KW"/>
</dbReference>
<evidence type="ECO:0000256" key="1">
    <source>
        <dbReference type="ARBA" id="ARBA00004123"/>
    </source>
</evidence>
<dbReference type="PANTHER" id="PTHR45933">
    <property type="entry name" value="PROTEIN C2-DOMAIN ABA-RELATED 4"/>
    <property type="match status" value="1"/>
</dbReference>
<keyword evidence="10" id="KW-0539">Nucleus</keyword>
<evidence type="ECO:0000256" key="8">
    <source>
        <dbReference type="ARBA" id="ARBA00023121"/>
    </source>
</evidence>
<dbReference type="InterPro" id="IPR035892">
    <property type="entry name" value="C2_domain_sf"/>
</dbReference>
<dbReference type="Gramene" id="Psat07G0333300-T1">
    <property type="protein sequence ID" value="KAI5387133.1"/>
    <property type="gene ID" value="KIW84_073333"/>
</dbReference>
<keyword evidence="6" id="KW-0479">Metal-binding</keyword>
<protein>
    <recommendedName>
        <fullName evidence="12">C2 domain-containing protein</fullName>
    </recommendedName>
</protein>
<comment type="similarity">
    <text evidence="11">Belongs to the plant CAR protein family.</text>
</comment>
<proteinExistence type="inferred from homology"/>
<dbReference type="OrthoDB" id="73919at2759"/>
<sequence length="174" mass="19931">MENILGLIRIRIKKGTNLIARDSRTSDPYVLVTMAQQTLKTAVVKDNCHPEWNEELTLYIQDKDLHTNTPIELMVCDKDTFSVDDKMGEAFIDIKPYLHCVKMGLTDIPEGHVVKIVQPDRTNCLAEESRCIWRNGKLVQEMTLRLRNVKSGEIFIEIEWIDVTDSQGLSEADL</sequence>
<dbReference type="GO" id="GO:0008289">
    <property type="term" value="F:lipid binding"/>
    <property type="evidence" value="ECO:0007669"/>
    <property type="project" value="UniProtKB-KW"/>
</dbReference>
<comment type="subcellular location">
    <subcellularLocation>
        <location evidence="2">Cell membrane</location>
    </subcellularLocation>
    <subcellularLocation>
        <location evidence="1">Nucleus</location>
    </subcellularLocation>
</comment>
<comment type="caution">
    <text evidence="13">The sequence shown here is derived from an EMBL/GenBank/DDBJ whole genome shotgun (WGS) entry which is preliminary data.</text>
</comment>
<keyword evidence="14" id="KW-1185">Reference proteome</keyword>
<keyword evidence="4" id="KW-1003">Cell membrane</keyword>
<evidence type="ECO:0000259" key="12">
    <source>
        <dbReference type="PROSITE" id="PS50004"/>
    </source>
</evidence>